<evidence type="ECO:0000256" key="2">
    <source>
        <dbReference type="SAM" id="MobiDB-lite"/>
    </source>
</evidence>
<comment type="caution">
    <text evidence="4">The sequence shown here is derived from an EMBL/GenBank/DDBJ whole genome shotgun (WGS) entry which is preliminary data.</text>
</comment>
<dbReference type="Gene3D" id="3.40.630.30">
    <property type="match status" value="1"/>
</dbReference>
<keyword evidence="1 4" id="KW-0808">Transferase</keyword>
<dbReference type="GO" id="GO:0008080">
    <property type="term" value="F:N-acetyltransferase activity"/>
    <property type="evidence" value="ECO:0007669"/>
    <property type="project" value="InterPro"/>
</dbReference>
<evidence type="ECO:0000313" key="5">
    <source>
        <dbReference type="Proteomes" id="UP000578819"/>
    </source>
</evidence>
<dbReference type="Proteomes" id="UP000578819">
    <property type="component" value="Unassembled WGS sequence"/>
</dbReference>
<dbReference type="RefSeq" id="WP_184536883.1">
    <property type="nucleotide sequence ID" value="NZ_JACHJW010000001.1"/>
</dbReference>
<feature type="domain" description="N-acetyltransferase" evidence="3">
    <location>
        <begin position="20"/>
        <end position="190"/>
    </location>
</feature>
<keyword evidence="5" id="KW-1185">Reference proteome</keyword>
<dbReference type="InterPro" id="IPR016181">
    <property type="entry name" value="Acyl_CoA_acyltransferase"/>
</dbReference>
<accession>A0A7W7SX36</accession>
<dbReference type="PANTHER" id="PTHR13947">
    <property type="entry name" value="GNAT FAMILY N-ACETYLTRANSFERASE"/>
    <property type="match status" value="1"/>
</dbReference>
<feature type="region of interest" description="Disordered" evidence="2">
    <location>
        <begin position="189"/>
        <end position="215"/>
    </location>
</feature>
<dbReference type="InterPro" id="IPR050769">
    <property type="entry name" value="NAT_camello-type"/>
</dbReference>
<dbReference type="InterPro" id="IPR000182">
    <property type="entry name" value="GNAT_dom"/>
</dbReference>
<sequence>MTATTVTGQPTPQRQLENGYLIRPATRDDVGAARSVMLDTVYHDLRSGYVPRWHADIIDIEGAYLDPPRHILLVAERDGQVVATGGVRSHGPKHPPNPAWIAQRYPSGSTAQLCRIYVRAEHRRQGLARALVTTLLDFAAATEGYDTVYLHTDPASPGAEAFWRATARLVCDERELPERQEVVHFEIPLPGRQPAPLPETAAATQPATLSTRSDR</sequence>
<proteinExistence type="predicted"/>
<feature type="compositionally biased region" description="Polar residues" evidence="2">
    <location>
        <begin position="202"/>
        <end position="215"/>
    </location>
</feature>
<name>A0A7W7SX36_9ACTN</name>
<dbReference type="AlphaFoldDB" id="A0A7W7SX36"/>
<evidence type="ECO:0000256" key="1">
    <source>
        <dbReference type="ARBA" id="ARBA00022679"/>
    </source>
</evidence>
<dbReference type="CDD" id="cd04301">
    <property type="entry name" value="NAT_SF"/>
    <property type="match status" value="1"/>
</dbReference>
<dbReference type="SUPFAM" id="SSF55729">
    <property type="entry name" value="Acyl-CoA N-acyltransferases (Nat)"/>
    <property type="match status" value="1"/>
</dbReference>
<dbReference type="EMBL" id="JACHJW010000001">
    <property type="protein sequence ID" value="MBB4961260.1"/>
    <property type="molecule type" value="Genomic_DNA"/>
</dbReference>
<dbReference type="PROSITE" id="PS51186">
    <property type="entry name" value="GNAT"/>
    <property type="match status" value="1"/>
</dbReference>
<protein>
    <submittedName>
        <fullName evidence="4">GNAT superfamily N-acetyltransferase</fullName>
    </submittedName>
</protein>
<dbReference type="PANTHER" id="PTHR13947:SF37">
    <property type="entry name" value="LD18367P"/>
    <property type="match status" value="1"/>
</dbReference>
<organism evidence="4 5">
    <name type="scientific">Micromonospora polyrhachis</name>
    <dbReference type="NCBI Taxonomy" id="1282883"/>
    <lineage>
        <taxon>Bacteria</taxon>
        <taxon>Bacillati</taxon>
        <taxon>Actinomycetota</taxon>
        <taxon>Actinomycetes</taxon>
        <taxon>Micromonosporales</taxon>
        <taxon>Micromonosporaceae</taxon>
        <taxon>Micromonospora</taxon>
    </lineage>
</organism>
<reference evidence="4 5" key="1">
    <citation type="submission" date="2020-08" db="EMBL/GenBank/DDBJ databases">
        <title>Sequencing the genomes of 1000 actinobacteria strains.</title>
        <authorList>
            <person name="Klenk H.-P."/>
        </authorList>
    </citation>
    <scope>NUCLEOTIDE SEQUENCE [LARGE SCALE GENOMIC DNA]</scope>
    <source>
        <strain evidence="4 5">DSM 45886</strain>
    </source>
</reference>
<dbReference type="Pfam" id="PF00583">
    <property type="entry name" value="Acetyltransf_1"/>
    <property type="match status" value="1"/>
</dbReference>
<evidence type="ECO:0000313" key="4">
    <source>
        <dbReference type="EMBL" id="MBB4961260.1"/>
    </source>
</evidence>
<evidence type="ECO:0000259" key="3">
    <source>
        <dbReference type="PROSITE" id="PS51186"/>
    </source>
</evidence>
<gene>
    <name evidence="4" type="ORF">FHR38_004993</name>
</gene>